<sequence>MEDESASYVHGGLAPVANVQNIAIDTKSPFYLHPSDHPGLIFVTQPLSENGENYFTWRRNMLTALQSKNKAGFVDGLIAKLDVHSRDFQSWIQCNAVVKSWIVNSLSRELQTGAAHADTASEIWCDFDERFTQGIALRVYDLKRSIALLQQEKSAISTYYGKLKGVWNELHNLRPIHVCTCGAGKKMQEMREEEKVFDFLMGLDDTYKTVRSQILSIDPLPGLGRAYVVAAQEEKQQVVAAARVPTIEATTLLAKAPHMRHGGDQKIDRRGENSGERRHGGLHCTHCNRSNHSRENCYEIIGYPPGWRRPKPRGGNQPWLRASGGTTSSAAIAQPFAATADASAPFPNHSPAYQPWSRTAGDTAPTTRVSQQFVATSDESVSFPSFTPSEMQRLADLLGRQSGPTNGPSANMTSQNISGKPDSWIIDTGATDHISCKLDTMSDAYTNPGVPPKGYRIYDLESKVIYSSRDVQFFESIFPFADKKDNIADLQACHTPFGLTDHLSVDWECQAASHAPTGETSKSTQTSDVPTRSNSPHNIDLEPLSLGSSSSQDQIPLDQAPRSAELSPSTIQSPIRTEQSALPINEPPVVPSKRTRQVSKNLSGYNYTLPPSLAPPSSTSHSSSPSANSTAALHIVANPVFHERTKHIEIDCHFVRHHTQSKALLPRPISSQYQLADIFTKALGQERFHILLGKLGISNIHAPT</sequence>
<gene>
    <name evidence="4" type="ORF">RJ639_027197</name>
</gene>
<dbReference type="Proteomes" id="UP001188597">
    <property type="component" value="Unassembled WGS sequence"/>
</dbReference>
<evidence type="ECO:0000256" key="1">
    <source>
        <dbReference type="SAM" id="MobiDB-lite"/>
    </source>
</evidence>
<feature type="region of interest" description="Disordered" evidence="1">
    <location>
        <begin position="401"/>
        <end position="422"/>
    </location>
</feature>
<evidence type="ECO:0008006" key="6">
    <source>
        <dbReference type="Google" id="ProtNLM"/>
    </source>
</evidence>
<feature type="region of interest" description="Disordered" evidence="1">
    <location>
        <begin position="257"/>
        <end position="277"/>
    </location>
</feature>
<dbReference type="PANTHER" id="PTHR37610">
    <property type="entry name" value="CCHC-TYPE DOMAIN-CONTAINING PROTEIN"/>
    <property type="match status" value="1"/>
</dbReference>
<feature type="compositionally biased region" description="Polar residues" evidence="1">
    <location>
        <begin position="566"/>
        <end position="582"/>
    </location>
</feature>
<proteinExistence type="predicted"/>
<name>A0AA89BKI9_9ASTE</name>
<evidence type="ECO:0000259" key="3">
    <source>
        <dbReference type="Pfam" id="PF25597"/>
    </source>
</evidence>
<feature type="domain" description="Retroviral polymerase SH3-like" evidence="3">
    <location>
        <begin position="437"/>
        <end position="484"/>
    </location>
</feature>
<dbReference type="Pfam" id="PF14244">
    <property type="entry name" value="Retrotran_gag_3"/>
    <property type="match status" value="1"/>
</dbReference>
<dbReference type="AlphaFoldDB" id="A0AA89BKI9"/>
<dbReference type="InterPro" id="IPR029472">
    <property type="entry name" value="Copia-like_N"/>
</dbReference>
<accession>A0AA89BKI9</accession>
<evidence type="ECO:0000313" key="5">
    <source>
        <dbReference type="Proteomes" id="UP001188597"/>
    </source>
</evidence>
<dbReference type="InterPro" id="IPR057670">
    <property type="entry name" value="SH3_retrovirus"/>
</dbReference>
<feature type="region of interest" description="Disordered" evidence="1">
    <location>
        <begin position="513"/>
        <end position="596"/>
    </location>
</feature>
<reference evidence="4" key="1">
    <citation type="submission" date="2022-12" db="EMBL/GenBank/DDBJ databases">
        <title>Draft genome assemblies for two species of Escallonia (Escalloniales).</title>
        <authorList>
            <person name="Chanderbali A."/>
            <person name="Dervinis C."/>
            <person name="Anghel I."/>
            <person name="Soltis D."/>
            <person name="Soltis P."/>
            <person name="Zapata F."/>
        </authorList>
    </citation>
    <scope>NUCLEOTIDE SEQUENCE</scope>
    <source>
        <strain evidence="4">UCBG64.0493</strain>
        <tissue evidence="4">Leaf</tissue>
    </source>
</reference>
<dbReference type="PANTHER" id="PTHR37610:SF97">
    <property type="entry name" value="RETROTRANSPOSON GAG DOMAIN-CONTAINING PROTEIN"/>
    <property type="match status" value="1"/>
</dbReference>
<keyword evidence="5" id="KW-1185">Reference proteome</keyword>
<comment type="caution">
    <text evidence="4">The sequence shown here is derived from an EMBL/GenBank/DDBJ whole genome shotgun (WGS) entry which is preliminary data.</text>
</comment>
<feature type="compositionally biased region" description="Basic and acidic residues" evidence="1">
    <location>
        <begin position="261"/>
        <end position="277"/>
    </location>
</feature>
<feature type="domain" description="Retrotransposon Copia-like N-terminal" evidence="2">
    <location>
        <begin position="33"/>
        <end position="80"/>
    </location>
</feature>
<feature type="compositionally biased region" description="Polar residues" evidence="1">
    <location>
        <begin position="518"/>
        <end position="537"/>
    </location>
</feature>
<evidence type="ECO:0000313" key="4">
    <source>
        <dbReference type="EMBL" id="KAK3040007.1"/>
    </source>
</evidence>
<organism evidence="4 5">
    <name type="scientific">Escallonia herrerae</name>
    <dbReference type="NCBI Taxonomy" id="1293975"/>
    <lineage>
        <taxon>Eukaryota</taxon>
        <taxon>Viridiplantae</taxon>
        <taxon>Streptophyta</taxon>
        <taxon>Embryophyta</taxon>
        <taxon>Tracheophyta</taxon>
        <taxon>Spermatophyta</taxon>
        <taxon>Magnoliopsida</taxon>
        <taxon>eudicotyledons</taxon>
        <taxon>Gunneridae</taxon>
        <taxon>Pentapetalae</taxon>
        <taxon>asterids</taxon>
        <taxon>campanulids</taxon>
        <taxon>Escalloniales</taxon>
        <taxon>Escalloniaceae</taxon>
        <taxon>Escallonia</taxon>
    </lineage>
</organism>
<dbReference type="EMBL" id="JAVXUP010000066">
    <property type="protein sequence ID" value="KAK3040007.1"/>
    <property type="molecule type" value="Genomic_DNA"/>
</dbReference>
<feature type="compositionally biased region" description="Polar residues" evidence="1">
    <location>
        <begin position="402"/>
        <end position="418"/>
    </location>
</feature>
<evidence type="ECO:0000259" key="2">
    <source>
        <dbReference type="Pfam" id="PF14244"/>
    </source>
</evidence>
<dbReference type="CDD" id="cd09272">
    <property type="entry name" value="RNase_HI_RT_Ty1"/>
    <property type="match status" value="1"/>
</dbReference>
<protein>
    <recommendedName>
        <fullName evidence="6">Retrotransposon Copia-like N-terminal domain-containing protein</fullName>
    </recommendedName>
</protein>
<dbReference type="Pfam" id="PF25597">
    <property type="entry name" value="SH3_retrovirus"/>
    <property type="match status" value="1"/>
</dbReference>